<gene>
    <name evidence="1" type="ORF">ZRA01_36740</name>
</gene>
<dbReference type="Gene3D" id="3.30.70.1210">
    <property type="entry name" value="Crispr-associated protein, domain 2"/>
    <property type="match status" value="1"/>
</dbReference>
<dbReference type="EMBL" id="BJNV01000102">
    <property type="protein sequence ID" value="GEC97601.1"/>
    <property type="molecule type" value="Genomic_DNA"/>
</dbReference>
<dbReference type="Pfam" id="PF08798">
    <property type="entry name" value="CRISPR_assoc"/>
    <property type="match status" value="1"/>
</dbReference>
<dbReference type="CDD" id="cd09727">
    <property type="entry name" value="Cas6_I-E"/>
    <property type="match status" value="1"/>
</dbReference>
<dbReference type="NCBIfam" id="TIGR01907">
    <property type="entry name" value="casE_Cse3"/>
    <property type="match status" value="1"/>
</dbReference>
<organism evidence="1 2">
    <name type="scientific">Zoogloea ramigera</name>
    <dbReference type="NCBI Taxonomy" id="350"/>
    <lineage>
        <taxon>Bacteria</taxon>
        <taxon>Pseudomonadati</taxon>
        <taxon>Pseudomonadota</taxon>
        <taxon>Betaproteobacteria</taxon>
        <taxon>Rhodocyclales</taxon>
        <taxon>Zoogloeaceae</taxon>
        <taxon>Zoogloea</taxon>
    </lineage>
</organism>
<dbReference type="SUPFAM" id="SSF117987">
    <property type="entry name" value="CRISPR-associated protein"/>
    <property type="match status" value="2"/>
</dbReference>
<keyword evidence="2" id="KW-1185">Reference proteome</keyword>
<dbReference type="Proteomes" id="UP000318422">
    <property type="component" value="Unassembled WGS sequence"/>
</dbReference>
<reference evidence="1 2" key="1">
    <citation type="submission" date="2019-06" db="EMBL/GenBank/DDBJ databases">
        <title>Whole genome shotgun sequence of Zoogloea ramigera NBRC 15342.</title>
        <authorList>
            <person name="Hosoyama A."/>
            <person name="Uohara A."/>
            <person name="Ohji S."/>
            <person name="Ichikawa N."/>
        </authorList>
    </citation>
    <scope>NUCLEOTIDE SEQUENCE [LARGE SCALE GENOMIC DNA]</scope>
    <source>
        <strain evidence="1 2">NBRC 15342</strain>
    </source>
</reference>
<comment type="caution">
    <text evidence="1">The sequence shown here is derived from an EMBL/GenBank/DDBJ whole genome shotgun (WGS) entry which is preliminary data.</text>
</comment>
<dbReference type="InterPro" id="IPR010179">
    <property type="entry name" value="CRISPR-assoc_prot_Cse3"/>
</dbReference>
<dbReference type="Gene3D" id="3.30.70.1200">
    <property type="entry name" value="Crispr-associated protein, domain 1"/>
    <property type="match status" value="1"/>
</dbReference>
<evidence type="ECO:0000313" key="1">
    <source>
        <dbReference type="EMBL" id="GEC97601.1"/>
    </source>
</evidence>
<proteinExistence type="predicted"/>
<protein>
    <submittedName>
        <fullName evidence="1">Type I-E CRISPR-associated protein Cas6/Cse3/CasE</fullName>
    </submittedName>
</protein>
<evidence type="ECO:0000313" key="2">
    <source>
        <dbReference type="Proteomes" id="UP000318422"/>
    </source>
</evidence>
<dbReference type="AlphaFoldDB" id="A0A4Y4CXF9"/>
<accession>A0A4Y4CXF9</accession>
<dbReference type="RefSeq" id="WP_141354903.1">
    <property type="nucleotide sequence ID" value="NZ_BJNV01000102.1"/>
</dbReference>
<name>A0A4Y4CXF9_ZOORA</name>
<dbReference type="OrthoDB" id="9795689at2"/>
<sequence length="237" mass="26670">MYFSLIMPHPDRELAAAHARLSGPYAEHQWLWRFFPAEAGSPRDFLFHRREVAGRPRYYVVSVRAPHSDDPSWLVQTQSYAPRVAAGMRLGFELRANPVVSRRVDGKHGRHDVVMDAKRRMLAERGLSRWVEWKPDRIAADGQPDPRPQLYELVQSNCSAWLEARAEAGGFAIDPACLVADAYQQQAGKQGQLHFSTVDFRGELTVIDPDRFSATLRQGIGPAKAFGCGLLLVRPLP</sequence>
<dbReference type="SMART" id="SM01101">
    <property type="entry name" value="CRISPR_assoc"/>
    <property type="match status" value="1"/>
</dbReference>